<sequence length="109" mass="12609">AVSSFLSYPSPPARAETLKPKSSGRVLTSTENLALVKEKERQKEEKQRKEEERERKKKEREEAKYRDTMKVSLGQKKSGVCRKLAGLRRCRQSIYSCDRDLPSTTYINT</sequence>
<reference evidence="2" key="1">
    <citation type="submission" date="2023-03" db="EMBL/GenBank/DDBJ databases">
        <authorList>
            <person name="Steffen K."/>
            <person name="Cardenas P."/>
        </authorList>
    </citation>
    <scope>NUCLEOTIDE SEQUENCE</scope>
</reference>
<proteinExistence type="predicted"/>
<feature type="region of interest" description="Disordered" evidence="1">
    <location>
        <begin position="1"/>
        <end position="70"/>
    </location>
</feature>
<dbReference type="AlphaFoldDB" id="A0AA35XIK5"/>
<feature type="non-terminal residue" evidence="2">
    <location>
        <position position="1"/>
    </location>
</feature>
<accession>A0AA35XIK5</accession>
<keyword evidence="3" id="KW-1185">Reference proteome</keyword>
<protein>
    <submittedName>
        <fullName evidence="2">Uncharacterized protein</fullName>
    </submittedName>
</protein>
<name>A0AA35XIK5_GEOBA</name>
<dbReference type="Proteomes" id="UP001174909">
    <property type="component" value="Unassembled WGS sequence"/>
</dbReference>
<evidence type="ECO:0000313" key="2">
    <source>
        <dbReference type="EMBL" id="CAI8052152.1"/>
    </source>
</evidence>
<evidence type="ECO:0000313" key="3">
    <source>
        <dbReference type="Proteomes" id="UP001174909"/>
    </source>
</evidence>
<dbReference type="EMBL" id="CASHTH010003988">
    <property type="protein sequence ID" value="CAI8052152.1"/>
    <property type="molecule type" value="Genomic_DNA"/>
</dbReference>
<comment type="caution">
    <text evidence="2">The sequence shown here is derived from an EMBL/GenBank/DDBJ whole genome shotgun (WGS) entry which is preliminary data.</text>
</comment>
<evidence type="ECO:0000256" key="1">
    <source>
        <dbReference type="SAM" id="MobiDB-lite"/>
    </source>
</evidence>
<feature type="compositionally biased region" description="Basic and acidic residues" evidence="1">
    <location>
        <begin position="36"/>
        <end position="69"/>
    </location>
</feature>
<gene>
    <name evidence="2" type="ORF">GBAR_LOCUS28545</name>
</gene>
<organism evidence="2 3">
    <name type="scientific">Geodia barretti</name>
    <name type="common">Barrett's horny sponge</name>
    <dbReference type="NCBI Taxonomy" id="519541"/>
    <lineage>
        <taxon>Eukaryota</taxon>
        <taxon>Metazoa</taxon>
        <taxon>Porifera</taxon>
        <taxon>Demospongiae</taxon>
        <taxon>Heteroscleromorpha</taxon>
        <taxon>Tetractinellida</taxon>
        <taxon>Astrophorina</taxon>
        <taxon>Geodiidae</taxon>
        <taxon>Geodia</taxon>
    </lineage>
</organism>